<dbReference type="HOGENOM" id="CLU_2811832_0_0_1"/>
<dbReference type="Proteomes" id="UP000054549">
    <property type="component" value="Unassembled WGS sequence"/>
</dbReference>
<protein>
    <submittedName>
        <fullName evidence="1">Uncharacterized protein</fullName>
    </submittedName>
</protein>
<keyword evidence="2" id="KW-1185">Reference proteome</keyword>
<name>A0A0C2S130_AMAMK</name>
<accession>A0A0C2S130</accession>
<dbReference type="AlphaFoldDB" id="A0A0C2S130"/>
<gene>
    <name evidence="1" type="ORF">M378DRAFT_524818</name>
</gene>
<organism evidence="1 2">
    <name type="scientific">Amanita muscaria (strain Koide BX008)</name>
    <dbReference type="NCBI Taxonomy" id="946122"/>
    <lineage>
        <taxon>Eukaryota</taxon>
        <taxon>Fungi</taxon>
        <taxon>Dikarya</taxon>
        <taxon>Basidiomycota</taxon>
        <taxon>Agaricomycotina</taxon>
        <taxon>Agaricomycetes</taxon>
        <taxon>Agaricomycetidae</taxon>
        <taxon>Agaricales</taxon>
        <taxon>Pluteineae</taxon>
        <taxon>Amanitaceae</taxon>
        <taxon>Amanita</taxon>
    </lineage>
</organism>
<dbReference type="EMBL" id="KN818428">
    <property type="protein sequence ID" value="KIL56345.1"/>
    <property type="molecule type" value="Genomic_DNA"/>
</dbReference>
<evidence type="ECO:0000313" key="1">
    <source>
        <dbReference type="EMBL" id="KIL56345.1"/>
    </source>
</evidence>
<sequence length="67" mass="7768">MSPRTGTPIPVIRLLTVNRRHPPRDIHGTQQHVHIRTDADFIHSFPFILSFSYRTPLSCIISYINKT</sequence>
<proteinExistence type="predicted"/>
<evidence type="ECO:0000313" key="2">
    <source>
        <dbReference type="Proteomes" id="UP000054549"/>
    </source>
</evidence>
<reference evidence="1 2" key="1">
    <citation type="submission" date="2014-04" db="EMBL/GenBank/DDBJ databases">
        <title>Evolutionary Origins and Diversification of the Mycorrhizal Mutualists.</title>
        <authorList>
            <consortium name="DOE Joint Genome Institute"/>
            <consortium name="Mycorrhizal Genomics Consortium"/>
            <person name="Kohler A."/>
            <person name="Kuo A."/>
            <person name="Nagy L.G."/>
            <person name="Floudas D."/>
            <person name="Copeland A."/>
            <person name="Barry K.W."/>
            <person name="Cichocki N."/>
            <person name="Veneault-Fourrey C."/>
            <person name="LaButti K."/>
            <person name="Lindquist E.A."/>
            <person name="Lipzen A."/>
            <person name="Lundell T."/>
            <person name="Morin E."/>
            <person name="Murat C."/>
            <person name="Riley R."/>
            <person name="Ohm R."/>
            <person name="Sun H."/>
            <person name="Tunlid A."/>
            <person name="Henrissat B."/>
            <person name="Grigoriev I.V."/>
            <person name="Hibbett D.S."/>
            <person name="Martin F."/>
        </authorList>
    </citation>
    <scope>NUCLEOTIDE SEQUENCE [LARGE SCALE GENOMIC DNA]</scope>
    <source>
        <strain evidence="1 2">Koide BX008</strain>
    </source>
</reference>
<dbReference type="InParanoid" id="A0A0C2S130"/>